<dbReference type="InterPro" id="IPR012902">
    <property type="entry name" value="N_methyl_site"/>
</dbReference>
<comment type="caution">
    <text evidence="2">The sequence shown here is derived from an EMBL/GenBank/DDBJ whole genome shotgun (WGS) entry which is preliminary data.</text>
</comment>
<keyword evidence="1" id="KW-1133">Transmembrane helix</keyword>
<accession>A0A6L5JZX0</accession>
<dbReference type="Proteomes" id="UP000480275">
    <property type="component" value="Unassembled WGS sequence"/>
</dbReference>
<evidence type="ECO:0000256" key="1">
    <source>
        <dbReference type="SAM" id="Phobius"/>
    </source>
</evidence>
<gene>
    <name evidence="2" type="ORF">GHK24_12695</name>
</gene>
<dbReference type="OrthoDB" id="9795524at2"/>
<protein>
    <submittedName>
        <fullName evidence="2">Prepilin-type N-terminal cleavage/methylation domain-containing protein</fullName>
    </submittedName>
</protein>
<feature type="transmembrane region" description="Helical" evidence="1">
    <location>
        <begin position="6"/>
        <end position="28"/>
    </location>
</feature>
<reference evidence="2 3" key="1">
    <citation type="submission" date="2019-10" db="EMBL/GenBank/DDBJ databases">
        <title>Whole-genome sequence of the purple nonsulfur photosynthetic bacterium Rhodocyclus tenuis.</title>
        <authorList>
            <person name="Kyndt J.A."/>
            <person name="Meyer T.E."/>
        </authorList>
    </citation>
    <scope>NUCLEOTIDE SEQUENCE [LARGE SCALE GENOMIC DNA]</scope>
    <source>
        <strain evidence="2 3">DSM 110</strain>
    </source>
</reference>
<name>A0A6L5JZX0_RHOTE</name>
<organism evidence="2 3">
    <name type="scientific">Rhodocyclus tenuis</name>
    <name type="common">Rhodospirillum tenue</name>
    <dbReference type="NCBI Taxonomy" id="1066"/>
    <lineage>
        <taxon>Bacteria</taxon>
        <taxon>Pseudomonadati</taxon>
        <taxon>Pseudomonadota</taxon>
        <taxon>Betaproteobacteria</taxon>
        <taxon>Rhodocyclales</taxon>
        <taxon>Rhodocyclaceae</taxon>
        <taxon>Rhodocyclus</taxon>
    </lineage>
</organism>
<proteinExistence type="predicted"/>
<evidence type="ECO:0000313" key="3">
    <source>
        <dbReference type="Proteomes" id="UP000480275"/>
    </source>
</evidence>
<dbReference type="Pfam" id="PF07963">
    <property type="entry name" value="N_methyl"/>
    <property type="match status" value="1"/>
</dbReference>
<dbReference type="PROSITE" id="PS00409">
    <property type="entry name" value="PROKAR_NTER_METHYL"/>
    <property type="match status" value="1"/>
</dbReference>
<dbReference type="NCBIfam" id="TIGR02532">
    <property type="entry name" value="IV_pilin_GFxxxE"/>
    <property type="match status" value="1"/>
</dbReference>
<keyword evidence="1" id="KW-0812">Transmembrane</keyword>
<dbReference type="AlphaFoldDB" id="A0A6L5JZX0"/>
<sequence length="223" mass="23296">MKTHQSGFTLVEIAIVLVIIGLLLGGVLKGQELINSAKVKNMASDFQNLPVMIYGYQDKFRKLPGDDDAAAARFTPALDIAHQGNGNGVIQGLWNADDPAATGNESVLVWEHLRRANLGAGATDFGSQAAAKKSLPTNTEGGRFGVSGLRPISSMSSGSFYACSDSLDGKYAVLLDTQIDDGKPDSGAVQAIAQSGGATQADGSKAASRSYSEGTRFTVCMSY</sequence>
<evidence type="ECO:0000313" key="2">
    <source>
        <dbReference type="EMBL" id="MQY52631.1"/>
    </source>
</evidence>
<dbReference type="SUPFAM" id="SSF54523">
    <property type="entry name" value="Pili subunits"/>
    <property type="match status" value="1"/>
</dbReference>
<keyword evidence="1" id="KW-0472">Membrane</keyword>
<dbReference type="EMBL" id="WIXJ01000013">
    <property type="protein sequence ID" value="MQY52631.1"/>
    <property type="molecule type" value="Genomic_DNA"/>
</dbReference>
<dbReference type="InterPro" id="IPR045584">
    <property type="entry name" value="Pilin-like"/>
</dbReference>